<dbReference type="AlphaFoldDB" id="A0A1J5F667"/>
<dbReference type="InterPro" id="IPR001296">
    <property type="entry name" value="Glyco_trans_1"/>
</dbReference>
<proteinExistence type="predicted"/>
<dbReference type="Pfam" id="PF00534">
    <property type="entry name" value="Glycos_transf_1"/>
    <property type="match status" value="1"/>
</dbReference>
<dbReference type="STRING" id="1805236.AUK13_02455"/>
<protein>
    <recommendedName>
        <fullName evidence="5">Glycosyltransferase subfamily 4-like N-terminal domain-containing protein</fullName>
    </recommendedName>
</protein>
<gene>
    <name evidence="3" type="ORF">AUK13_02455</name>
</gene>
<dbReference type="PANTHER" id="PTHR45947:SF3">
    <property type="entry name" value="SULFOQUINOVOSYL TRANSFERASE SQD2"/>
    <property type="match status" value="1"/>
</dbReference>
<organism evidence="3 4">
    <name type="scientific">Candidatus Kuenenbacteria bacterium CG2_30_39_24</name>
    <dbReference type="NCBI Taxonomy" id="1805236"/>
    <lineage>
        <taxon>Bacteria</taxon>
        <taxon>Candidatus Kueneniibacteriota</taxon>
    </lineage>
</organism>
<dbReference type="InterPro" id="IPR028098">
    <property type="entry name" value="Glyco_trans_4-like_N"/>
</dbReference>
<reference evidence="3 4" key="1">
    <citation type="journal article" date="2016" name="Environ. Microbiol.">
        <title>Genomic resolution of a cold subsurface aquifer community provides metabolic insights for novel microbes adapted to high CO concentrations.</title>
        <authorList>
            <person name="Probst A.J."/>
            <person name="Castelle C.J."/>
            <person name="Singh A."/>
            <person name="Brown C.T."/>
            <person name="Anantharaman K."/>
            <person name="Sharon I."/>
            <person name="Hug L.A."/>
            <person name="Burstein D."/>
            <person name="Emerson J.B."/>
            <person name="Thomas B.C."/>
            <person name="Banfield J.F."/>
        </authorList>
    </citation>
    <scope>NUCLEOTIDE SEQUENCE [LARGE SCALE GENOMIC DNA]</scope>
    <source>
        <strain evidence="3">CG2_30_39_24</strain>
    </source>
</reference>
<dbReference type="InterPro" id="IPR050194">
    <property type="entry name" value="Glycosyltransferase_grp1"/>
</dbReference>
<dbReference type="SUPFAM" id="SSF53756">
    <property type="entry name" value="UDP-Glycosyltransferase/glycogen phosphorylase"/>
    <property type="match status" value="1"/>
</dbReference>
<name>A0A1J5F667_9BACT</name>
<dbReference type="CDD" id="cd03801">
    <property type="entry name" value="GT4_PimA-like"/>
    <property type="match status" value="1"/>
</dbReference>
<dbReference type="EMBL" id="MNYR01000037">
    <property type="protein sequence ID" value="OIP55729.1"/>
    <property type="molecule type" value="Genomic_DNA"/>
</dbReference>
<dbReference type="Pfam" id="PF13439">
    <property type="entry name" value="Glyco_transf_4"/>
    <property type="match status" value="1"/>
</dbReference>
<dbReference type="Gene3D" id="3.40.50.2000">
    <property type="entry name" value="Glycogen Phosphorylase B"/>
    <property type="match status" value="2"/>
</dbReference>
<dbReference type="PANTHER" id="PTHR45947">
    <property type="entry name" value="SULFOQUINOVOSYL TRANSFERASE SQD2"/>
    <property type="match status" value="1"/>
</dbReference>
<evidence type="ECO:0000313" key="4">
    <source>
        <dbReference type="Proteomes" id="UP000183922"/>
    </source>
</evidence>
<evidence type="ECO:0008006" key="5">
    <source>
        <dbReference type="Google" id="ProtNLM"/>
    </source>
</evidence>
<feature type="domain" description="Glycosyl transferase family 1" evidence="1">
    <location>
        <begin position="193"/>
        <end position="356"/>
    </location>
</feature>
<accession>A0A1J5F667</accession>
<dbReference type="Proteomes" id="UP000183922">
    <property type="component" value="Unassembled WGS sequence"/>
</dbReference>
<dbReference type="GO" id="GO:0016758">
    <property type="term" value="F:hexosyltransferase activity"/>
    <property type="evidence" value="ECO:0007669"/>
    <property type="project" value="TreeGrafter"/>
</dbReference>
<comment type="caution">
    <text evidence="3">The sequence shown here is derived from an EMBL/GenBank/DDBJ whole genome shotgun (WGS) entry which is preliminary data.</text>
</comment>
<evidence type="ECO:0000259" key="2">
    <source>
        <dbReference type="Pfam" id="PF13439"/>
    </source>
</evidence>
<evidence type="ECO:0000259" key="1">
    <source>
        <dbReference type="Pfam" id="PF00534"/>
    </source>
</evidence>
<sequence length="376" mass="42545">MKTMKKILLVTIDFWPKIGGVANYYFNLCRHLEKDRIVVLTQRNGEQILPPAQSFKIYRKNLVAGRGIWPRWLPMLWQIWQVVRKEKVELIWVGEVLPSGTAIYFLSKFLKLPYIVSCHGNDILQAEKFRRKKKLAEKILRGAKWVTVNSQYTGELVKSLGVSRDKIKVVHPGVTSINQEQSAFQSGGQAGGRKSKKILLSIGRLVERKGFDKVIEALPKVWQKLPDLVYALIGSGEDEKRIKNLIDKGNQDKIIFINKKISDEEKWAWLEQCAAFIMVPRADGDDTEGFGIVYLEANSFGKPVIAGNVGGVPDAVEDGVSGLLVNPENEDEIAGAIIKLFCDDNLREKLGRQGKARAEEKFNWPKIAEDFKELLK</sequence>
<feature type="domain" description="Glycosyltransferase subfamily 4-like N-terminal" evidence="2">
    <location>
        <begin position="18"/>
        <end position="174"/>
    </location>
</feature>
<evidence type="ECO:0000313" key="3">
    <source>
        <dbReference type="EMBL" id="OIP55729.1"/>
    </source>
</evidence>